<evidence type="ECO:0000313" key="3">
    <source>
        <dbReference type="Proteomes" id="UP001162060"/>
    </source>
</evidence>
<evidence type="ECO:0000256" key="1">
    <source>
        <dbReference type="SAM" id="MobiDB-lite"/>
    </source>
</evidence>
<feature type="region of interest" description="Disordered" evidence="1">
    <location>
        <begin position="48"/>
        <end position="100"/>
    </location>
</feature>
<comment type="caution">
    <text evidence="2">The sequence shown here is derived from an EMBL/GenBank/DDBJ whole genome shotgun (WGS) entry which is preliminary data.</text>
</comment>
<dbReference type="AlphaFoldDB" id="A0AAV1VHQ6"/>
<protein>
    <submittedName>
        <fullName evidence="2">Uncharacterized protein</fullName>
    </submittedName>
</protein>
<gene>
    <name evidence="2" type="ORF">PM001_LOCUS30907</name>
</gene>
<organism evidence="2 3">
    <name type="scientific">Peronospora matthiolae</name>
    <dbReference type="NCBI Taxonomy" id="2874970"/>
    <lineage>
        <taxon>Eukaryota</taxon>
        <taxon>Sar</taxon>
        <taxon>Stramenopiles</taxon>
        <taxon>Oomycota</taxon>
        <taxon>Peronosporomycetes</taxon>
        <taxon>Peronosporales</taxon>
        <taxon>Peronosporaceae</taxon>
        <taxon>Peronospora</taxon>
    </lineage>
</organism>
<proteinExistence type="predicted"/>
<sequence>MKAQMLTFPSVLLDAPRTSDEAAFQPARAQELGVPGASAVRAVRDSTVESCSQSSQPVQHAQWQPLHPAGHRQPCSPPHSNLPGQPGRQGYHRNGQPPLVDAVGQKHWTAEHLLGHEDPRRDFMRARFQPRASNLCAGSGFYPSKIRGNFRSSLLQDVPDVVKAYESVDTPILYASDNVCVLVANENETIDDGVVVKCQHDDETKSDDDVVMKDHYDHDHESVVVMNLLHHDYDKESVVENVHHHEHESAIVVVDMHHDHDNEIVVMDPHHDH</sequence>
<accession>A0AAV1VHQ6</accession>
<name>A0AAV1VHQ6_9STRA</name>
<reference evidence="2" key="1">
    <citation type="submission" date="2024-01" db="EMBL/GenBank/DDBJ databases">
        <authorList>
            <person name="Webb A."/>
        </authorList>
    </citation>
    <scope>NUCLEOTIDE SEQUENCE</scope>
    <source>
        <strain evidence="2">Pm1</strain>
    </source>
</reference>
<dbReference type="EMBL" id="CAKLBY020000338">
    <property type="protein sequence ID" value="CAK7945757.1"/>
    <property type="molecule type" value="Genomic_DNA"/>
</dbReference>
<evidence type="ECO:0000313" key="2">
    <source>
        <dbReference type="EMBL" id="CAK7945757.1"/>
    </source>
</evidence>
<dbReference type="Proteomes" id="UP001162060">
    <property type="component" value="Unassembled WGS sequence"/>
</dbReference>
<feature type="compositionally biased region" description="Polar residues" evidence="1">
    <location>
        <begin position="48"/>
        <end position="62"/>
    </location>
</feature>